<proteinExistence type="predicted"/>
<dbReference type="InterPro" id="IPR052159">
    <property type="entry name" value="Competence_DNA_uptake"/>
</dbReference>
<organism evidence="2 3">
    <name type="scientific">Mucilaginibacter pocheonensis</name>
    <dbReference type="NCBI Taxonomy" id="398050"/>
    <lineage>
        <taxon>Bacteria</taxon>
        <taxon>Pseudomonadati</taxon>
        <taxon>Bacteroidota</taxon>
        <taxon>Sphingobacteriia</taxon>
        <taxon>Sphingobacteriales</taxon>
        <taxon>Sphingobacteriaceae</taxon>
        <taxon>Mucilaginibacter</taxon>
    </lineage>
</organism>
<dbReference type="InterPro" id="IPR001279">
    <property type="entry name" value="Metallo-B-lactamas"/>
</dbReference>
<protein>
    <submittedName>
        <fullName evidence="2">Beta-lactamase superfamily II metal-dependent hydrolase</fullName>
    </submittedName>
</protein>
<dbReference type="PANTHER" id="PTHR30619:SF1">
    <property type="entry name" value="RECOMBINATION PROTEIN 2"/>
    <property type="match status" value="1"/>
</dbReference>
<keyword evidence="2" id="KW-0378">Hydrolase</keyword>
<dbReference type="GO" id="GO:0016787">
    <property type="term" value="F:hydrolase activity"/>
    <property type="evidence" value="ECO:0007669"/>
    <property type="project" value="UniProtKB-KW"/>
</dbReference>
<reference evidence="2 3" key="1">
    <citation type="submission" date="2023-07" db="EMBL/GenBank/DDBJ databases">
        <title>Sorghum-associated microbial communities from plants grown in Nebraska, USA.</title>
        <authorList>
            <person name="Schachtman D."/>
        </authorList>
    </citation>
    <scope>NUCLEOTIDE SEQUENCE [LARGE SCALE GENOMIC DNA]</scope>
    <source>
        <strain evidence="2 3">3262</strain>
    </source>
</reference>
<comment type="caution">
    <text evidence="2">The sequence shown here is derived from an EMBL/GenBank/DDBJ whole genome shotgun (WGS) entry which is preliminary data.</text>
</comment>
<dbReference type="Pfam" id="PF00753">
    <property type="entry name" value="Lactamase_B"/>
    <property type="match status" value="1"/>
</dbReference>
<dbReference type="Gene3D" id="3.60.15.10">
    <property type="entry name" value="Ribonuclease Z/Hydroxyacylglutathione hydrolase-like"/>
    <property type="match status" value="1"/>
</dbReference>
<sequence>MELRYLSVGCADAIHILLPGPGGRDQHILVDSGSERGDYPGTLRQEMEAIAARGESIDRWIITHIDDDHIGGLLRFLSDTPLRNQLPLDHTEIWFNYCEPDPGLRLGNREKKSVGQAIRLRDYLRANSRLSEQLTTDSRPAAIGELQFTLLSPTAAKLEQLAAQWQLEEESRTARQQKSARQSDYGIRLEAFDPDTQGTDPNVFNGSSIACLLDYRGKRVLLTGDSHPEVLVAQLKALGYADADDRRLVLDHLQLAHHGSEANTSAELLRLIDCRRFVINANGIKHNLPNKRLLARLRACYPGQQLQVYLTHDNRFTRSILAVDQPLQDLELIFPPAGQKYISLSL</sequence>
<evidence type="ECO:0000259" key="1">
    <source>
        <dbReference type="Pfam" id="PF00753"/>
    </source>
</evidence>
<keyword evidence="3" id="KW-1185">Reference proteome</keyword>
<gene>
    <name evidence="2" type="ORF">J2W55_001522</name>
</gene>
<dbReference type="InterPro" id="IPR036866">
    <property type="entry name" value="RibonucZ/Hydroxyglut_hydro"/>
</dbReference>
<dbReference type="SUPFAM" id="SSF56281">
    <property type="entry name" value="Metallo-hydrolase/oxidoreductase"/>
    <property type="match status" value="1"/>
</dbReference>
<name>A0ABU1T8E5_9SPHI</name>
<evidence type="ECO:0000313" key="3">
    <source>
        <dbReference type="Proteomes" id="UP001247620"/>
    </source>
</evidence>
<dbReference type="EMBL" id="JAVDUU010000002">
    <property type="protein sequence ID" value="MDR6941680.1"/>
    <property type="molecule type" value="Genomic_DNA"/>
</dbReference>
<accession>A0ABU1T8E5</accession>
<dbReference type="Proteomes" id="UP001247620">
    <property type="component" value="Unassembled WGS sequence"/>
</dbReference>
<evidence type="ECO:0000313" key="2">
    <source>
        <dbReference type="EMBL" id="MDR6941680.1"/>
    </source>
</evidence>
<dbReference type="RefSeq" id="WP_310093720.1">
    <property type="nucleotide sequence ID" value="NZ_JAVDUU010000002.1"/>
</dbReference>
<feature type="domain" description="Metallo-beta-lactamase" evidence="1">
    <location>
        <begin position="23"/>
        <end position="88"/>
    </location>
</feature>
<dbReference type="PANTHER" id="PTHR30619">
    <property type="entry name" value="DNA INTERNALIZATION/COMPETENCE PROTEIN COMEC/REC2"/>
    <property type="match status" value="1"/>
</dbReference>